<evidence type="ECO:0000256" key="17">
    <source>
        <dbReference type="RuleBase" id="RU368119"/>
    </source>
</evidence>
<comment type="similarity">
    <text evidence="3 17">Belongs to the glycosyltransferase 13 family.</text>
</comment>
<evidence type="ECO:0000256" key="4">
    <source>
        <dbReference type="ARBA" id="ARBA00022676"/>
    </source>
</evidence>
<dbReference type="InterPro" id="IPR029044">
    <property type="entry name" value="Nucleotide-diphossugar_trans"/>
</dbReference>
<evidence type="ECO:0000256" key="18">
    <source>
        <dbReference type="SAM" id="Coils"/>
    </source>
</evidence>
<dbReference type="Pfam" id="PF03071">
    <property type="entry name" value="GNT-I"/>
    <property type="match status" value="1"/>
</dbReference>
<evidence type="ECO:0000256" key="10">
    <source>
        <dbReference type="ARBA" id="ARBA00023034"/>
    </source>
</evidence>
<evidence type="ECO:0000313" key="19">
    <source>
        <dbReference type="Proteomes" id="UP000095287"/>
    </source>
</evidence>
<keyword evidence="9" id="KW-1133">Transmembrane helix</keyword>
<dbReference type="WBParaSite" id="L893_g5991.t1">
    <property type="protein sequence ID" value="L893_g5991.t1"/>
    <property type="gene ID" value="L893_g5991"/>
</dbReference>
<dbReference type="PANTHER" id="PTHR10468">
    <property type="entry name" value="PROTEIN O-LINKED-MANNOSE BETA-1,2-N-ACETYLGLUCOSAMINYLTRANSFERASE 1/ALPHA-1,3-MANNOSYL-GLYCOPROTEIN 2-BETA-N-ACETYLGLUCOSAMINYLTRANSFERASE"/>
    <property type="match status" value="1"/>
</dbReference>
<evidence type="ECO:0000256" key="12">
    <source>
        <dbReference type="ARBA" id="ARBA00023211"/>
    </source>
</evidence>
<evidence type="ECO:0000313" key="20">
    <source>
        <dbReference type="WBParaSite" id="L893_g5991.t1"/>
    </source>
</evidence>
<dbReference type="GO" id="GO:0003827">
    <property type="term" value="F:alpha-1,3-mannosylglycoprotein 2-beta-N-acetylglucosaminyltransferase activity"/>
    <property type="evidence" value="ECO:0007669"/>
    <property type="project" value="UniProtKB-UniRule"/>
</dbReference>
<dbReference type="PANTHER" id="PTHR10468:SF0">
    <property type="entry name" value="ALPHA-1,3-MANNOSYL-GLYCOPROTEIN 2-BETA-N-ACETYLGLUCOSAMINYLTRANSFERASE"/>
    <property type="match status" value="1"/>
</dbReference>
<comment type="cofactor">
    <cofactor evidence="17">
        <name>Mn(2+)</name>
        <dbReference type="ChEBI" id="CHEBI:29035"/>
    </cofactor>
    <text evidence="17">The cofactor is mostly bound to the substrate.</text>
</comment>
<evidence type="ECO:0000256" key="13">
    <source>
        <dbReference type="ARBA" id="ARBA00037706"/>
    </source>
</evidence>
<dbReference type="Gene3D" id="3.10.180.20">
    <property type="entry name" value="N-Acetylglucosaminyltransferase I, Domain 2"/>
    <property type="match status" value="1"/>
</dbReference>
<comment type="pathway">
    <text evidence="2 17">Protein modification; protein glycosylation.</text>
</comment>
<dbReference type="GO" id="GO:0030145">
    <property type="term" value="F:manganese ion binding"/>
    <property type="evidence" value="ECO:0007669"/>
    <property type="project" value="UniProtKB-UniRule"/>
</dbReference>
<keyword evidence="7 17" id="KW-0479">Metal-binding</keyword>
<feature type="coiled-coil region" evidence="18">
    <location>
        <begin position="46"/>
        <end position="80"/>
    </location>
</feature>
<dbReference type="InterPro" id="IPR004139">
    <property type="entry name" value="Glyco_trans_13"/>
</dbReference>
<proteinExistence type="inferred from homology"/>
<dbReference type="GO" id="GO:0000139">
    <property type="term" value="C:Golgi membrane"/>
    <property type="evidence" value="ECO:0007669"/>
    <property type="project" value="UniProtKB-SubCell"/>
</dbReference>
<evidence type="ECO:0000256" key="8">
    <source>
        <dbReference type="ARBA" id="ARBA00022968"/>
    </source>
</evidence>
<keyword evidence="5" id="KW-0808">Transferase</keyword>
<keyword evidence="4 17" id="KW-0328">Glycosyltransferase</keyword>
<evidence type="ECO:0000256" key="5">
    <source>
        <dbReference type="ARBA" id="ARBA00022679"/>
    </source>
</evidence>
<keyword evidence="12 17" id="KW-0464">Manganese</keyword>
<dbReference type="GO" id="GO:0006487">
    <property type="term" value="P:protein N-linked glycosylation"/>
    <property type="evidence" value="ECO:0007669"/>
    <property type="project" value="TreeGrafter"/>
</dbReference>
<comment type="catalytic activity">
    <reaction evidence="16 17">
        <text>N(4)-(alpha-D-Man-(1-&gt;3)-[alpha-D-Man-(1-&gt;3)-[alpha-D-Man-(1-&gt;6)]-alpha-D-Man-(1-&gt;6)]-beta-D-Man-(1-&gt;4)-beta-D-GlcNAc-(1-&gt;4)-beta-D-GlcNAc)-L-asparaginyl-[protein] (N-glucan mannose isomer 5A1,2) + UDP-N-acetyl-alpha-D-glucosamine = N(4)-{beta-D-GlcNAc-(1-&gt;2)-alpha-D-Man-(1-&gt;3)-[alpha-D-Man-(1-&gt;3)-[alpha-D-Man-(1-&gt;6)]-alpha-D-Man-(1-&gt;6)]-beta-D-Man-(1-&gt;4)-beta-D-GlcNAc-(1-&gt;4)-beta-D-GlcNAc}-L-asparaginyl-[protein] + UDP + H(+)</text>
        <dbReference type="Rhea" id="RHEA:11456"/>
        <dbReference type="Rhea" id="RHEA-COMP:14367"/>
        <dbReference type="Rhea" id="RHEA-COMP:14368"/>
        <dbReference type="ChEBI" id="CHEBI:15378"/>
        <dbReference type="ChEBI" id="CHEBI:57705"/>
        <dbReference type="ChEBI" id="CHEBI:58223"/>
        <dbReference type="ChEBI" id="CHEBI:59087"/>
        <dbReference type="ChEBI" id="CHEBI:60625"/>
        <dbReference type="EC" id="2.4.1.101"/>
    </reaction>
</comment>
<evidence type="ECO:0000256" key="14">
    <source>
        <dbReference type="ARBA" id="ARBA00038949"/>
    </source>
</evidence>
<keyword evidence="10 17" id="KW-0333">Golgi apparatus</keyword>
<keyword evidence="18" id="KW-0175">Coiled coil</keyword>
<organism evidence="19 20">
    <name type="scientific">Steinernema glaseri</name>
    <dbReference type="NCBI Taxonomy" id="37863"/>
    <lineage>
        <taxon>Eukaryota</taxon>
        <taxon>Metazoa</taxon>
        <taxon>Ecdysozoa</taxon>
        <taxon>Nematoda</taxon>
        <taxon>Chromadorea</taxon>
        <taxon>Rhabditida</taxon>
        <taxon>Tylenchina</taxon>
        <taxon>Panagrolaimomorpha</taxon>
        <taxon>Strongyloidoidea</taxon>
        <taxon>Steinernematidae</taxon>
        <taxon>Steinernema</taxon>
    </lineage>
</organism>
<protein>
    <recommendedName>
        <fullName evidence="14 17">Alpha-1,3-mannosyl-glycoprotein 2-beta-N-acetylglucosaminyltransferase</fullName>
        <shortName evidence="17">GNT-I</shortName>
        <shortName evidence="17">GlcNAc-T I</shortName>
        <ecNumber evidence="14 17">2.4.1.101</ecNumber>
    </recommendedName>
    <alternativeName>
        <fullName evidence="15 17">N-glycosyl-oligosaccharide-glycoprotein N-acetylglucosaminyltransferase I</fullName>
    </alternativeName>
</protein>
<keyword evidence="19" id="KW-1185">Reference proteome</keyword>
<evidence type="ECO:0000256" key="1">
    <source>
        <dbReference type="ARBA" id="ARBA00004323"/>
    </source>
</evidence>
<reference evidence="20" key="1">
    <citation type="submission" date="2016-11" db="UniProtKB">
        <authorList>
            <consortium name="WormBaseParasite"/>
        </authorList>
    </citation>
    <scope>IDENTIFICATION</scope>
</reference>
<keyword evidence="6" id="KW-0812">Transmembrane</keyword>
<comment type="subcellular location">
    <subcellularLocation>
        <location evidence="1 17">Golgi apparatus membrane</location>
        <topology evidence="1 17">Single-pass type II membrane protein</topology>
    </subcellularLocation>
</comment>
<dbReference type="SUPFAM" id="SSF53448">
    <property type="entry name" value="Nucleotide-diphospho-sugar transferases"/>
    <property type="match status" value="1"/>
</dbReference>
<dbReference type="Proteomes" id="UP000095287">
    <property type="component" value="Unplaced"/>
</dbReference>
<evidence type="ECO:0000256" key="3">
    <source>
        <dbReference type="ARBA" id="ARBA00006492"/>
    </source>
</evidence>
<dbReference type="AlphaFoldDB" id="A0A1I8AHG8"/>
<keyword evidence="11" id="KW-0472">Membrane</keyword>
<dbReference type="UniPathway" id="UPA00378"/>
<evidence type="ECO:0000256" key="16">
    <source>
        <dbReference type="ARBA" id="ARBA00049421"/>
    </source>
</evidence>
<dbReference type="EC" id="2.4.1.101" evidence="14 17"/>
<dbReference type="InterPro" id="IPR052261">
    <property type="entry name" value="Glycosyltransferase_13"/>
</dbReference>
<comment type="function">
    <text evidence="13 17">Initiates complex N-linked carbohydrate formation. Essential for the conversion of high-mannose to hybrid and complex N-glycans.</text>
</comment>
<sequence length="596" mass="67991">MSLSVSTFAPMLSMSSSPASKVALCSTHIRTEHSEAPRKLSIPSISLRESARIASLKAKLDLLEQQIRNEKEDIAVLGRQIREQYAAMKTDKLVFSKRKEQILKEIGAKAPRAPKLSKWSQPIPILVFVCNRAAAIKNHLDKLIKYRPSAELFPIYVSQDCDNEEVAKEVRGFGDQVTYMKHLSGEKAHIVIPPNHGAYVAYYRISRHYKLALQRIFDEFHHSSVVITEDDLDIAPDFFDYFLATRPLLEQDRSLFCVSAWNDNGKLEVIDANGAKLLYRSDFFPGLGWMMTSELWKELGPIWPPGFWDDWVRDPAQRKGRSCIRPEISRTGMTVQGKSGASKGLFFNNHLRRIHVNSEPVNFSAMDLSYLLKERYDSSFVARVDSIPKLKLEEIITKTLEKRSREESFAVSYSSAQEFIHIADALRIMNDFKVIGGPVETPDPENMKKTLPKFRINPSLFPSHRELSLSGRSAADGLQGNRLVLHPGNEDIHRAGQVLLAWLHPELGTKKMTGYFRVSGHIECCGCCVRRILQNKSLPFESCKRRRLWECQEKTRNLTGHNIEKNFSSDCRRKPSLPNLYGHYSGQRSKVWCLEK</sequence>
<evidence type="ECO:0000256" key="9">
    <source>
        <dbReference type="ARBA" id="ARBA00022989"/>
    </source>
</evidence>
<evidence type="ECO:0000256" key="15">
    <source>
        <dbReference type="ARBA" id="ARBA00041712"/>
    </source>
</evidence>
<evidence type="ECO:0000256" key="6">
    <source>
        <dbReference type="ARBA" id="ARBA00022692"/>
    </source>
</evidence>
<dbReference type="FunFam" id="3.90.550.10:FF:000055">
    <property type="entry name" value="Alpha-1,3-mannosyl-glycoprotein 2-beta-N-acetylglucosaminyltransferase"/>
    <property type="match status" value="1"/>
</dbReference>
<dbReference type="Gene3D" id="3.90.550.10">
    <property type="entry name" value="Spore Coat Polysaccharide Biosynthesis Protein SpsA, Chain A"/>
    <property type="match status" value="1"/>
</dbReference>
<evidence type="ECO:0000256" key="2">
    <source>
        <dbReference type="ARBA" id="ARBA00004922"/>
    </source>
</evidence>
<evidence type="ECO:0000256" key="11">
    <source>
        <dbReference type="ARBA" id="ARBA00023136"/>
    </source>
</evidence>
<keyword evidence="8 17" id="KW-0735">Signal-anchor</keyword>
<accession>A0A1I8AHG8</accession>
<evidence type="ECO:0000256" key="7">
    <source>
        <dbReference type="ARBA" id="ARBA00022723"/>
    </source>
</evidence>
<name>A0A1I8AHG8_9BILA</name>